<comment type="caution">
    <text evidence="1">The sequence shown here is derived from an EMBL/GenBank/DDBJ whole genome shotgun (WGS) entry which is preliminary data.</text>
</comment>
<evidence type="ECO:0000313" key="2">
    <source>
        <dbReference type="Proteomes" id="UP000069773"/>
    </source>
</evidence>
<sequence>MPTVQDVQERVAHAAVQLTAASNPLLVWGQAIANTFGSLETLTGDATNANLNLLRELSTGYIFREAANVLILNTLNPGPLLDQVLNFNSNFGPVITSALEGTFEGLRLAAEQFPGVITESLTHLSKGEFFEAFSKVNGWFVLRVLGGGTAADRRLLHPRRLCGSPSRRGEVARAARCDLRVRGHQGDFRTDHRLDRPVDGDL</sequence>
<protein>
    <submittedName>
        <fullName evidence="1">Uncharacterized protein</fullName>
    </submittedName>
</protein>
<name>A0ABQ0KDD5_MYCNV</name>
<keyword evidence="2" id="KW-1185">Reference proteome</keyword>
<organism evidence="1 2">
    <name type="scientific">Mycolicibacterium novocastrense</name>
    <name type="common">Mycobacterium novocastrense</name>
    <dbReference type="NCBI Taxonomy" id="59813"/>
    <lineage>
        <taxon>Bacteria</taxon>
        <taxon>Bacillati</taxon>
        <taxon>Actinomycetota</taxon>
        <taxon>Actinomycetes</taxon>
        <taxon>Mycobacteriales</taxon>
        <taxon>Mycobacteriaceae</taxon>
        <taxon>Mycolicibacterium</taxon>
    </lineage>
</organism>
<reference evidence="1 2" key="1">
    <citation type="journal article" date="2016" name="Genome Announc.">
        <title>Draft Genome Sequences of Five Rapidly Growing Mycobacterium Species, M. thermoresistibile, M. fortuitum subsp. acetamidolyticum, M. canariasense, M. brisbanense, and M. novocastrense.</title>
        <authorList>
            <person name="Katahira K."/>
            <person name="Ogura Y."/>
            <person name="Gotoh Y."/>
            <person name="Hayashi T."/>
        </authorList>
    </citation>
    <scope>NUCLEOTIDE SEQUENCE [LARGE SCALE GENOMIC DNA]</scope>
    <source>
        <strain evidence="1 2">JCM18114</strain>
    </source>
</reference>
<evidence type="ECO:0000313" key="1">
    <source>
        <dbReference type="EMBL" id="GAT07550.1"/>
    </source>
</evidence>
<proteinExistence type="predicted"/>
<dbReference type="EMBL" id="BCTA01000011">
    <property type="protein sequence ID" value="GAT07550.1"/>
    <property type="molecule type" value="Genomic_DNA"/>
</dbReference>
<dbReference type="Proteomes" id="UP000069773">
    <property type="component" value="Unassembled WGS sequence"/>
</dbReference>
<accession>A0ABQ0KDD5</accession>
<dbReference type="RefSeq" id="WP_165604404.1">
    <property type="nucleotide sequence ID" value="NZ_BCTA01000011.1"/>
</dbReference>
<gene>
    <name evidence="1" type="ORF">RMCN_0683</name>
</gene>